<keyword evidence="1" id="KW-0732">Signal</keyword>
<comment type="caution">
    <text evidence="2">The sequence shown here is derived from an EMBL/GenBank/DDBJ whole genome shotgun (WGS) entry which is preliminary data.</text>
</comment>
<accession>A0ABT3Z4M2</accession>
<dbReference type="EMBL" id="JAOVZR010000001">
    <property type="protein sequence ID" value="MCY0146687.1"/>
    <property type="molecule type" value="Genomic_DNA"/>
</dbReference>
<reference evidence="2" key="1">
    <citation type="submission" date="2022-10" db="EMBL/GenBank/DDBJ databases">
        <title>Hoeflea sp. G2-23, isolated from marine algae.</title>
        <authorList>
            <person name="Kristyanto S."/>
            <person name="Kim J.M."/>
            <person name="Jeon C.O."/>
        </authorList>
    </citation>
    <scope>NUCLEOTIDE SEQUENCE</scope>
    <source>
        <strain evidence="2">G2-23</strain>
    </source>
</reference>
<protein>
    <submittedName>
        <fullName evidence="2">Uncharacterized protein</fullName>
    </submittedName>
</protein>
<evidence type="ECO:0000313" key="2">
    <source>
        <dbReference type="EMBL" id="MCY0146687.1"/>
    </source>
</evidence>
<organism evidence="2 3">
    <name type="scientific">Hoeflea algicola</name>
    <dbReference type="NCBI Taxonomy" id="2983763"/>
    <lineage>
        <taxon>Bacteria</taxon>
        <taxon>Pseudomonadati</taxon>
        <taxon>Pseudomonadota</taxon>
        <taxon>Alphaproteobacteria</taxon>
        <taxon>Hyphomicrobiales</taxon>
        <taxon>Rhizobiaceae</taxon>
        <taxon>Hoeflea</taxon>
    </lineage>
</organism>
<keyword evidence="3" id="KW-1185">Reference proteome</keyword>
<dbReference type="Proteomes" id="UP001073227">
    <property type="component" value="Unassembled WGS sequence"/>
</dbReference>
<evidence type="ECO:0000256" key="1">
    <source>
        <dbReference type="SAM" id="SignalP"/>
    </source>
</evidence>
<feature type="signal peptide" evidence="1">
    <location>
        <begin position="1"/>
        <end position="24"/>
    </location>
</feature>
<name>A0ABT3Z4M2_9HYPH</name>
<feature type="chain" id="PRO_5046350354" evidence="1">
    <location>
        <begin position="25"/>
        <end position="54"/>
    </location>
</feature>
<sequence length="54" mass="5402">MTRKVTATAAMILVALLIGFDLSAAQPNPYAQPPLLAFGSGVAPSGGFCAALPN</sequence>
<evidence type="ECO:0000313" key="3">
    <source>
        <dbReference type="Proteomes" id="UP001073227"/>
    </source>
</evidence>
<gene>
    <name evidence="2" type="ORF">OEG84_02885</name>
</gene>
<dbReference type="RefSeq" id="WP_267652338.1">
    <property type="nucleotide sequence ID" value="NZ_JAOVZR010000001.1"/>
</dbReference>
<proteinExistence type="predicted"/>